<name>A0AA95LXF0_9BACI</name>
<dbReference type="Proteomes" id="UP001178303">
    <property type="component" value="Chromosome"/>
</dbReference>
<dbReference type="AlphaFoldDB" id="A0AA95LXF0"/>
<dbReference type="Pfam" id="PF14431">
    <property type="entry name" value="YwqJ-deaminase"/>
    <property type="match status" value="1"/>
</dbReference>
<sequence length="259" mass="28754">MKANENYQYYIIENTVAKGVDSVSPIFKGVEILPDGSVVRTGTNYSGKFQEAHDASKASIQSRISNLESGGVKGTGEGEKLQRGKYANRLDKLHDKFGKLTPGQINERINLRAKTKSELERLKQIYNGRPNFGRDKMGPALAGVYDKTTGEYYYAINTIDGAVPELVPLLQNRLNNMPKEVFDSYSQLSKGAGSHAEVLAVNEALKRNPNARIEDLTVNVIRTGINKNKPGGLMFKCCPHYSYLLKEFEVISEVSKFGR</sequence>
<evidence type="ECO:0000313" key="2">
    <source>
        <dbReference type="EMBL" id="WHY31877.1"/>
    </source>
</evidence>
<accession>A0AA95LXF0</accession>
<evidence type="ECO:0000259" key="1">
    <source>
        <dbReference type="Pfam" id="PF14448"/>
    </source>
</evidence>
<gene>
    <name evidence="2" type="ORF">QNH45_16615</name>
</gene>
<protein>
    <submittedName>
        <fullName evidence="2">YwqJ-related putative deaminase</fullName>
    </submittedName>
</protein>
<dbReference type="EMBL" id="CP126099">
    <property type="protein sequence ID" value="WHY31877.1"/>
    <property type="molecule type" value="Genomic_DNA"/>
</dbReference>
<dbReference type="Pfam" id="PF14448">
    <property type="entry name" value="Nuc_N"/>
    <property type="match status" value="1"/>
</dbReference>
<dbReference type="InterPro" id="IPR027803">
    <property type="entry name" value="Toxin/Nuc_N"/>
</dbReference>
<evidence type="ECO:0000313" key="3">
    <source>
        <dbReference type="Proteomes" id="UP001178303"/>
    </source>
</evidence>
<proteinExistence type="predicted"/>
<feature type="domain" description="Toxin/Nuclease N-terminal" evidence="1">
    <location>
        <begin position="21"/>
        <end position="77"/>
    </location>
</feature>
<dbReference type="InterPro" id="IPR025968">
    <property type="entry name" value="YwqJ_deaminase"/>
</dbReference>
<reference evidence="2" key="1">
    <citation type="submission" date="2023-05" db="EMBL/GenBank/DDBJ databases">
        <title>Comparative genomics of Bacillaceae isolates and their secondary metabolite potential.</title>
        <authorList>
            <person name="Song L."/>
            <person name="Nielsen L.J."/>
            <person name="Mohite O."/>
            <person name="Xu X."/>
            <person name="Weber T."/>
            <person name="Kovacs A.T."/>
        </authorList>
    </citation>
    <scope>NUCLEOTIDE SEQUENCE</scope>
    <source>
        <strain evidence="2">LN15</strain>
    </source>
</reference>
<organism evidence="2 3">
    <name type="scientific">Bacillus wiedmannii</name>
    <dbReference type="NCBI Taxonomy" id="1890302"/>
    <lineage>
        <taxon>Bacteria</taxon>
        <taxon>Bacillati</taxon>
        <taxon>Bacillota</taxon>
        <taxon>Bacilli</taxon>
        <taxon>Bacillales</taxon>
        <taxon>Bacillaceae</taxon>
        <taxon>Bacillus</taxon>
        <taxon>Bacillus cereus group</taxon>
    </lineage>
</organism>